<accession>A0AAW8Q0E8</accession>
<protein>
    <submittedName>
        <fullName evidence="2">Uncharacterized protein</fullName>
    </submittedName>
</protein>
<name>A0AAW8Q0E8_VIBPH</name>
<comment type="caution">
    <text evidence="2">The sequence shown here is derived from an EMBL/GenBank/DDBJ whole genome shotgun (WGS) entry which is preliminary data.</text>
</comment>
<sequence>MNKEQYLDIDTQAEIKKIHDNLDASFGQLINSLEESKRSIKRTGWIMTRKEIEKSTERAKMLVDNWSVGIAIMPLLLAMASYIG</sequence>
<dbReference type="RefSeq" id="WP_311020445.1">
    <property type="nucleotide sequence ID" value="NZ_JAUHGG010000003.1"/>
</dbReference>
<dbReference type="EMBL" id="JAUHGG010000003">
    <property type="protein sequence ID" value="MDS1821540.1"/>
    <property type="molecule type" value="Genomic_DNA"/>
</dbReference>
<evidence type="ECO:0000256" key="1">
    <source>
        <dbReference type="SAM" id="Phobius"/>
    </source>
</evidence>
<evidence type="ECO:0000313" key="3">
    <source>
        <dbReference type="Proteomes" id="UP001253193"/>
    </source>
</evidence>
<reference evidence="2" key="1">
    <citation type="submission" date="2023-06" db="EMBL/GenBank/DDBJ databases">
        <title>Genomic Diversity of Vibrio spp. and Metagenomic Analysis of Pathogens in Florida Gulf Coastal Waters Following Hurricane Ian.</title>
        <authorList>
            <person name="Brumfield K.D."/>
        </authorList>
    </citation>
    <scope>NUCLEOTIDE SEQUENCE</scope>
    <source>
        <strain evidence="2">WBS2B-138</strain>
    </source>
</reference>
<gene>
    <name evidence="2" type="ORF">QX249_12780</name>
</gene>
<keyword evidence="1" id="KW-1133">Transmembrane helix</keyword>
<keyword evidence="1" id="KW-0812">Transmembrane</keyword>
<feature type="transmembrane region" description="Helical" evidence="1">
    <location>
        <begin position="62"/>
        <end position="83"/>
    </location>
</feature>
<dbReference type="AlphaFoldDB" id="A0AAW8Q0E8"/>
<evidence type="ECO:0000313" key="2">
    <source>
        <dbReference type="EMBL" id="MDS1821540.1"/>
    </source>
</evidence>
<proteinExistence type="predicted"/>
<organism evidence="2 3">
    <name type="scientific">Vibrio parahaemolyticus</name>
    <dbReference type="NCBI Taxonomy" id="670"/>
    <lineage>
        <taxon>Bacteria</taxon>
        <taxon>Pseudomonadati</taxon>
        <taxon>Pseudomonadota</taxon>
        <taxon>Gammaproteobacteria</taxon>
        <taxon>Vibrionales</taxon>
        <taxon>Vibrionaceae</taxon>
        <taxon>Vibrio</taxon>
    </lineage>
</organism>
<keyword evidence="1" id="KW-0472">Membrane</keyword>
<dbReference type="Proteomes" id="UP001253193">
    <property type="component" value="Unassembled WGS sequence"/>
</dbReference>